<dbReference type="PANTHER" id="PTHR30472:SF37">
    <property type="entry name" value="FE(3+) DICITRATE TRANSPORT SYSTEM PERMEASE PROTEIN FECD-RELATED"/>
    <property type="match status" value="1"/>
</dbReference>
<feature type="transmembrane region" description="Helical" evidence="8">
    <location>
        <begin position="548"/>
        <end position="570"/>
    </location>
</feature>
<comment type="caution">
    <text evidence="9">The sequence shown here is derived from an EMBL/GenBank/DDBJ whole genome shotgun (WGS) entry which is preliminary data.</text>
</comment>
<name>A0A198UNQ8_MORCA</name>
<dbReference type="Proteomes" id="UP000078228">
    <property type="component" value="Unassembled WGS sequence"/>
</dbReference>
<feature type="transmembrane region" description="Helical" evidence="8">
    <location>
        <begin position="473"/>
        <end position="495"/>
    </location>
</feature>
<sequence>MPNKISAIKQVITPKAPVILWFVCLLCLAMVSTSLVIKTAWHDPFVWLFLPSQSLSLNQMVVQLQLIPTIFVAMLSGGLLGVASVLLQQLVKNNLASDTTLAVGSGAELSLLIVAIVAPSFGLHGSFWVAFFGSLLGMVLVFAISTKSHMNSVILILSGLVVNILFFSIAQLLIIFYPDWTMGVLVWGSGYLTQSSWQTGQFLLAISVFLPPALFLLLKPLTLMSLDDRQAKSLGVPVAQVRLVAIILVAIITASVVSRVGILSFVGLASASMVNLLAIRHIWQRLLAGFGFGAVFLWLSNNLVTLLTTWLKPMIQLNLPVGALTGILGSGMVIWLVIHQSKQQIHHEESFAFLTIKRSEKTRFFWFVMTLILAIMGGLALYIAPNAMGHLTIQTDVYLIEQFRLPRTLSAMATGTMLACAGVLLQKLTCNPMASPEVMGISSGGALGVILAFLFNPLLLAMLGLENQKNADITVLLVSGMIGSGLVLLLVIWLARKLSPSLLLLVGVAISAMMTSVLTLIKISGDPRLQAILNWLSGTTYYANPNSAWWVVIAALVLFIISLFILKPLQIMSLNETMARNLGVSIKRTKMITLILVALLSTISTLVVGPLSFIGLMTPHLAMTLGAVRLSQQLALSAMLGAGLMLIADWIGRYVIFPYEIPAGIIASVIGGIYLLYLMKTMSKE</sequence>
<organism evidence="9 10">
    <name type="scientific">Moraxella catarrhalis</name>
    <name type="common">Branhamella catarrhalis</name>
    <dbReference type="NCBI Taxonomy" id="480"/>
    <lineage>
        <taxon>Bacteria</taxon>
        <taxon>Pseudomonadati</taxon>
        <taxon>Pseudomonadota</taxon>
        <taxon>Gammaproteobacteria</taxon>
        <taxon>Moraxellales</taxon>
        <taxon>Moraxellaceae</taxon>
        <taxon>Moraxella</taxon>
    </lineage>
</organism>
<feature type="transmembrane region" description="Helical" evidence="8">
    <location>
        <begin position="127"/>
        <end position="146"/>
    </location>
</feature>
<comment type="subcellular location">
    <subcellularLocation>
        <location evidence="1">Cell membrane</location>
        <topology evidence="1">Multi-pass membrane protein</topology>
    </subcellularLocation>
</comment>
<dbReference type="OrthoDB" id="9811721at2"/>
<comment type="similarity">
    <text evidence="2">Belongs to the binding-protein-dependent transport system permease family. FecCD subfamily.</text>
</comment>
<dbReference type="InterPro" id="IPR037294">
    <property type="entry name" value="ABC_BtuC-like"/>
</dbReference>
<protein>
    <submittedName>
        <fullName evidence="9">Ferric hydroxamate ABC transporter TC 3.A.1.14.3, permease component FhuB</fullName>
    </submittedName>
</protein>
<feature type="transmembrane region" description="Helical" evidence="8">
    <location>
        <begin position="659"/>
        <end position="679"/>
    </location>
</feature>
<keyword evidence="5 8" id="KW-0812">Transmembrane</keyword>
<dbReference type="Pfam" id="PF01032">
    <property type="entry name" value="FecCD"/>
    <property type="match status" value="2"/>
</dbReference>
<evidence type="ECO:0000256" key="1">
    <source>
        <dbReference type="ARBA" id="ARBA00004651"/>
    </source>
</evidence>
<evidence type="ECO:0000256" key="7">
    <source>
        <dbReference type="ARBA" id="ARBA00023136"/>
    </source>
</evidence>
<dbReference type="Gene3D" id="1.10.3470.10">
    <property type="entry name" value="ABC transporter involved in vitamin B12 uptake, BtuC"/>
    <property type="match status" value="2"/>
</dbReference>
<dbReference type="PANTHER" id="PTHR30472">
    <property type="entry name" value="FERRIC ENTEROBACTIN TRANSPORT SYSTEM PERMEASE PROTEIN"/>
    <property type="match status" value="1"/>
</dbReference>
<feature type="transmembrane region" description="Helical" evidence="8">
    <location>
        <begin position="153"/>
        <end position="177"/>
    </location>
</feature>
<feature type="transmembrane region" description="Helical" evidence="8">
    <location>
        <begin position="239"/>
        <end position="256"/>
    </location>
</feature>
<feature type="transmembrane region" description="Helical" evidence="8">
    <location>
        <begin position="502"/>
        <end position="521"/>
    </location>
</feature>
<feature type="transmembrane region" description="Helical" evidence="8">
    <location>
        <begin position="405"/>
        <end position="426"/>
    </location>
</feature>
<evidence type="ECO:0000256" key="4">
    <source>
        <dbReference type="ARBA" id="ARBA00022475"/>
    </source>
</evidence>
<keyword evidence="7 8" id="KW-0472">Membrane</keyword>
<keyword evidence="10" id="KW-1185">Reference proteome</keyword>
<reference evidence="9 10" key="1">
    <citation type="journal article" date="2016" name="Genome Biol. Evol.">
        <title>Comparative Genomic Analyses of the Moraxella catarrhalis Serosensitive and Seroresistant Lineages Demonstrate Their Independent Evolution.</title>
        <authorList>
            <person name="Earl J.P."/>
            <person name="de Vries S.P."/>
            <person name="Ahmed A."/>
            <person name="Powell E."/>
            <person name="Schultz M.P."/>
            <person name="Hermans P.W."/>
            <person name="Hill D.J."/>
            <person name="Zhou Z."/>
            <person name="Constantinidou C.I."/>
            <person name="Hu F.Z."/>
            <person name="Bootsma H.J."/>
            <person name="Ehrlich G.D."/>
        </authorList>
    </citation>
    <scope>NUCLEOTIDE SEQUENCE [LARGE SCALE GENOMIC DNA]</scope>
    <source>
        <strain evidence="9 10">Z7542</strain>
    </source>
</reference>
<feature type="transmembrane region" description="Helical" evidence="8">
    <location>
        <begin position="438"/>
        <end position="461"/>
    </location>
</feature>
<dbReference type="RefSeq" id="WP_081261598.1">
    <property type="nucleotide sequence ID" value="NZ_LXHB01000032.1"/>
</dbReference>
<dbReference type="GO" id="GO:0022857">
    <property type="term" value="F:transmembrane transporter activity"/>
    <property type="evidence" value="ECO:0007669"/>
    <property type="project" value="InterPro"/>
</dbReference>
<evidence type="ECO:0000256" key="2">
    <source>
        <dbReference type="ARBA" id="ARBA00007935"/>
    </source>
</evidence>
<accession>A0A198UNQ8</accession>
<feature type="transmembrane region" description="Helical" evidence="8">
    <location>
        <begin position="591"/>
        <end position="614"/>
    </location>
</feature>
<keyword evidence="6 8" id="KW-1133">Transmembrane helix</keyword>
<feature type="transmembrane region" description="Helical" evidence="8">
    <location>
        <begin position="61"/>
        <end position="87"/>
    </location>
</feature>
<keyword evidence="4" id="KW-1003">Cell membrane</keyword>
<evidence type="ECO:0000256" key="8">
    <source>
        <dbReference type="SAM" id="Phobius"/>
    </source>
</evidence>
<evidence type="ECO:0000256" key="6">
    <source>
        <dbReference type="ARBA" id="ARBA00022989"/>
    </source>
</evidence>
<feature type="transmembrane region" description="Helical" evidence="8">
    <location>
        <begin position="317"/>
        <end position="338"/>
    </location>
</feature>
<evidence type="ECO:0000313" key="10">
    <source>
        <dbReference type="Proteomes" id="UP000078228"/>
    </source>
</evidence>
<feature type="transmembrane region" description="Helical" evidence="8">
    <location>
        <begin position="197"/>
        <end position="218"/>
    </location>
</feature>
<feature type="transmembrane region" description="Helical" evidence="8">
    <location>
        <begin position="286"/>
        <end position="311"/>
    </location>
</feature>
<feature type="transmembrane region" description="Helical" evidence="8">
    <location>
        <begin position="364"/>
        <end position="385"/>
    </location>
</feature>
<dbReference type="SUPFAM" id="SSF81345">
    <property type="entry name" value="ABC transporter involved in vitamin B12 uptake, BtuC"/>
    <property type="match status" value="2"/>
</dbReference>
<dbReference type="EMBL" id="LXHC01000003">
    <property type="protein sequence ID" value="OAU98148.1"/>
    <property type="molecule type" value="Genomic_DNA"/>
</dbReference>
<evidence type="ECO:0000313" key="9">
    <source>
        <dbReference type="EMBL" id="OAU98148.1"/>
    </source>
</evidence>
<dbReference type="CDD" id="cd06550">
    <property type="entry name" value="TM_ABC_iron-siderophores_like"/>
    <property type="match status" value="2"/>
</dbReference>
<dbReference type="GO" id="GO:0033214">
    <property type="term" value="P:siderophore-iron import into cell"/>
    <property type="evidence" value="ECO:0007669"/>
    <property type="project" value="TreeGrafter"/>
</dbReference>
<keyword evidence="3" id="KW-0813">Transport</keyword>
<feature type="transmembrane region" description="Helical" evidence="8">
    <location>
        <begin position="20"/>
        <end position="41"/>
    </location>
</feature>
<feature type="transmembrane region" description="Helical" evidence="8">
    <location>
        <begin position="99"/>
        <end position="121"/>
    </location>
</feature>
<dbReference type="InterPro" id="IPR000522">
    <property type="entry name" value="ABC_transptr_permease_BtuC"/>
</dbReference>
<proteinExistence type="inferred from homology"/>
<evidence type="ECO:0000256" key="3">
    <source>
        <dbReference type="ARBA" id="ARBA00022448"/>
    </source>
</evidence>
<evidence type="ECO:0000256" key="5">
    <source>
        <dbReference type="ARBA" id="ARBA00022692"/>
    </source>
</evidence>
<gene>
    <name evidence="9" type="ORF">AO384_0166</name>
</gene>
<dbReference type="NCBIfam" id="NF007866">
    <property type="entry name" value="PRK10577.1-2"/>
    <property type="match status" value="1"/>
</dbReference>
<dbReference type="PATRIC" id="fig|480.237.peg.699"/>
<dbReference type="AlphaFoldDB" id="A0A198UNQ8"/>
<feature type="transmembrane region" description="Helical" evidence="8">
    <location>
        <begin position="262"/>
        <end position="279"/>
    </location>
</feature>
<dbReference type="GO" id="GO:0005886">
    <property type="term" value="C:plasma membrane"/>
    <property type="evidence" value="ECO:0007669"/>
    <property type="project" value="UniProtKB-SubCell"/>
</dbReference>